<dbReference type="Proteomes" id="UP000326924">
    <property type="component" value="Unassembled WGS sequence"/>
</dbReference>
<evidence type="ECO:0000313" key="3">
    <source>
        <dbReference type="EMBL" id="KAA8909496.1"/>
    </source>
</evidence>
<feature type="compositionally biased region" description="Gly residues" evidence="2">
    <location>
        <begin position="330"/>
        <end position="339"/>
    </location>
</feature>
<evidence type="ECO:0000256" key="1">
    <source>
        <dbReference type="ARBA" id="ARBA00022553"/>
    </source>
</evidence>
<reference evidence="3 4" key="1">
    <citation type="submission" date="2019-09" db="EMBL/GenBank/DDBJ databases">
        <title>Draft genome of the ectomycorrhizal ascomycete Sphaerosporella brunnea.</title>
        <authorList>
            <consortium name="DOE Joint Genome Institute"/>
            <person name="Benucci G.M."/>
            <person name="Marozzi G."/>
            <person name="Antonielli L."/>
            <person name="Sanchez S."/>
            <person name="Marco P."/>
            <person name="Wang X."/>
            <person name="Falini L.B."/>
            <person name="Barry K."/>
            <person name="Haridas S."/>
            <person name="Lipzen A."/>
            <person name="Labutti K."/>
            <person name="Grigoriev I.V."/>
            <person name="Murat C."/>
            <person name="Martin F."/>
            <person name="Albertini E."/>
            <person name="Donnini D."/>
            <person name="Bonito G."/>
        </authorList>
    </citation>
    <scope>NUCLEOTIDE SEQUENCE [LARGE SCALE GENOMIC DNA]</scope>
    <source>
        <strain evidence="3 4">Sb_GMNB300</strain>
    </source>
</reference>
<name>A0A5J5F0Y8_9PEZI</name>
<proteinExistence type="predicted"/>
<sequence>MPLLPPPYTPHKASSTTTGTKASSRNRSLSVRGRPRDPSAPAPPVRKHRFTLASLRGNYQPELSRRLYRLIKTENHVITSYESAGRERQSIANQLSEWGEQTGDDAVNELSDKLGVLLSELGAQEEAFAQSLEEYRSVLKQIRNTESSVQPSREHKAKITDEIAKLRYKDPSSTKITLLEQELVRAEAENLVAEAQLTNVTRSKLKEAFAAQFVAVIERAEKQTVLARHGLRMLNLLDDTPVVPGEQLLPFEHEREARQILLDAEEELKDWSLNIEEEVTTNAHVVAGGVIDGQAAASASSAGVVHQASAVPPPNLVHPVHRHASSSSGSSGGSSGYGSAGDAPYPLSDHERAKAAGKQKAVLRRQQSMLAVA</sequence>
<feature type="region of interest" description="Disordered" evidence="2">
    <location>
        <begin position="306"/>
        <end position="361"/>
    </location>
</feature>
<dbReference type="AlphaFoldDB" id="A0A5J5F0Y8"/>
<dbReference type="GO" id="GO:0005886">
    <property type="term" value="C:plasma membrane"/>
    <property type="evidence" value="ECO:0007669"/>
    <property type="project" value="TreeGrafter"/>
</dbReference>
<comment type="caution">
    <text evidence="3">The sequence shown here is derived from an EMBL/GenBank/DDBJ whole genome shotgun (WGS) entry which is preliminary data.</text>
</comment>
<organism evidence="3 4">
    <name type="scientific">Sphaerosporella brunnea</name>
    <dbReference type="NCBI Taxonomy" id="1250544"/>
    <lineage>
        <taxon>Eukaryota</taxon>
        <taxon>Fungi</taxon>
        <taxon>Dikarya</taxon>
        <taxon>Ascomycota</taxon>
        <taxon>Pezizomycotina</taxon>
        <taxon>Pezizomycetes</taxon>
        <taxon>Pezizales</taxon>
        <taxon>Pyronemataceae</taxon>
        <taxon>Sphaerosporella</taxon>
    </lineage>
</organism>
<keyword evidence="1" id="KW-0597">Phosphoprotein</keyword>
<feature type="compositionally biased region" description="Low complexity" evidence="2">
    <location>
        <begin position="12"/>
        <end position="23"/>
    </location>
</feature>
<gene>
    <name evidence="3" type="ORF">FN846DRAFT_776232</name>
</gene>
<dbReference type="GO" id="GO:0006897">
    <property type="term" value="P:endocytosis"/>
    <property type="evidence" value="ECO:0007669"/>
    <property type="project" value="TreeGrafter"/>
</dbReference>
<dbReference type="Pfam" id="PF13805">
    <property type="entry name" value="Pil1"/>
    <property type="match status" value="1"/>
</dbReference>
<dbReference type="EMBL" id="VXIS01000057">
    <property type="protein sequence ID" value="KAA8909496.1"/>
    <property type="molecule type" value="Genomic_DNA"/>
</dbReference>
<evidence type="ECO:0000256" key="2">
    <source>
        <dbReference type="SAM" id="MobiDB-lite"/>
    </source>
</evidence>
<dbReference type="PANTHER" id="PTHR31962">
    <property type="entry name" value="SPHINGOLIPID LONG CHAIN BASE-RESPONSIVE PROTEIN PIL1"/>
    <property type="match status" value="1"/>
</dbReference>
<dbReference type="InParanoid" id="A0A5J5F0Y8"/>
<dbReference type="OrthoDB" id="5599269at2759"/>
<accession>A0A5J5F0Y8</accession>
<dbReference type="GO" id="GO:0036286">
    <property type="term" value="C:eisosome filament"/>
    <property type="evidence" value="ECO:0007669"/>
    <property type="project" value="TreeGrafter"/>
</dbReference>
<dbReference type="InterPro" id="IPR027267">
    <property type="entry name" value="AH/BAR_dom_sf"/>
</dbReference>
<dbReference type="FunFam" id="1.20.1270.60:FF:000005">
    <property type="entry name" value="Sphingolipid long chain base-responsive pil1"/>
    <property type="match status" value="1"/>
</dbReference>
<protein>
    <submittedName>
        <fullName evidence="3">Eisosome component PIL1-domain-containing protein</fullName>
    </submittedName>
</protein>
<evidence type="ECO:0000313" key="4">
    <source>
        <dbReference type="Proteomes" id="UP000326924"/>
    </source>
</evidence>
<dbReference type="GO" id="GO:0008289">
    <property type="term" value="F:lipid binding"/>
    <property type="evidence" value="ECO:0007669"/>
    <property type="project" value="TreeGrafter"/>
</dbReference>
<feature type="region of interest" description="Disordered" evidence="2">
    <location>
        <begin position="1"/>
        <end position="46"/>
    </location>
</feature>
<keyword evidence="4" id="KW-1185">Reference proteome</keyword>
<dbReference type="GO" id="GO:0070941">
    <property type="term" value="P:eisosome assembly"/>
    <property type="evidence" value="ECO:0007669"/>
    <property type="project" value="TreeGrafter"/>
</dbReference>
<dbReference type="PANTHER" id="PTHR31962:SF4">
    <property type="entry name" value="PRIMARY COMPONENT OF EISOSOMES (EUROFUNG)"/>
    <property type="match status" value="1"/>
</dbReference>
<dbReference type="Gene3D" id="1.20.1270.60">
    <property type="entry name" value="Arfaptin homology (AH) domain/BAR domain"/>
    <property type="match status" value="1"/>
</dbReference>
<dbReference type="InterPro" id="IPR028245">
    <property type="entry name" value="PIL1/LSP1"/>
</dbReference>